<comment type="caution">
    <text evidence="2">The sequence shown here is derived from an EMBL/GenBank/DDBJ whole genome shotgun (WGS) entry which is preliminary data.</text>
</comment>
<dbReference type="Gene3D" id="1.10.3210.10">
    <property type="entry name" value="Hypothetical protein af1432"/>
    <property type="match status" value="1"/>
</dbReference>
<dbReference type="AlphaFoldDB" id="A0A354YTI9"/>
<dbReference type="InterPro" id="IPR006674">
    <property type="entry name" value="HD_domain"/>
</dbReference>
<dbReference type="Proteomes" id="UP000263273">
    <property type="component" value="Unassembled WGS sequence"/>
</dbReference>
<dbReference type="InterPro" id="IPR003607">
    <property type="entry name" value="HD/PDEase_dom"/>
</dbReference>
<dbReference type="EMBL" id="DNZF01000025">
    <property type="protein sequence ID" value="HBK52509.1"/>
    <property type="molecule type" value="Genomic_DNA"/>
</dbReference>
<dbReference type="STRING" id="378794.GCA_001570625_00107"/>
<gene>
    <name evidence="2" type="ORF">DDZ44_01040</name>
</gene>
<reference evidence="2 3" key="1">
    <citation type="journal article" date="2018" name="Nat. Biotechnol.">
        <title>A standardized bacterial taxonomy based on genome phylogeny substantially revises the tree of life.</title>
        <authorList>
            <person name="Parks D.H."/>
            <person name="Chuvochina M."/>
            <person name="Waite D.W."/>
            <person name="Rinke C."/>
            <person name="Skarshewski A."/>
            <person name="Chaumeil P.A."/>
            <person name="Hugenholtz P."/>
        </authorList>
    </citation>
    <scope>NUCLEOTIDE SEQUENCE [LARGE SCALE GENOMIC DNA]</scope>
    <source>
        <strain evidence="2">UBA10948</strain>
    </source>
</reference>
<protein>
    <submittedName>
        <fullName evidence="2">HDIG domain-containing protein</fullName>
    </submittedName>
</protein>
<accession>A0A354YTI9</accession>
<dbReference type="Pfam" id="PF01966">
    <property type="entry name" value="HD"/>
    <property type="match status" value="1"/>
</dbReference>
<dbReference type="PANTHER" id="PTHR38659:SF1">
    <property type="entry name" value="METAL DEPENDENT PHOSPHOHYDROLASE"/>
    <property type="match status" value="1"/>
</dbReference>
<evidence type="ECO:0000313" key="3">
    <source>
        <dbReference type="Proteomes" id="UP000263273"/>
    </source>
</evidence>
<feature type="domain" description="HD/PDEase" evidence="1">
    <location>
        <begin position="15"/>
        <end position="123"/>
    </location>
</feature>
<dbReference type="SUPFAM" id="SSF109604">
    <property type="entry name" value="HD-domain/PDEase-like"/>
    <property type="match status" value="1"/>
</dbReference>
<dbReference type="CDD" id="cd00077">
    <property type="entry name" value="HDc"/>
    <property type="match status" value="1"/>
</dbReference>
<evidence type="ECO:0000313" key="2">
    <source>
        <dbReference type="EMBL" id="HBK52509.1"/>
    </source>
</evidence>
<dbReference type="InterPro" id="IPR006675">
    <property type="entry name" value="HDIG_dom"/>
</dbReference>
<dbReference type="SMART" id="SM00471">
    <property type="entry name" value="HDc"/>
    <property type="match status" value="1"/>
</dbReference>
<proteinExistence type="predicted"/>
<sequence length="183" mass="20292">MQREEALELLKTHLHNENLFHHSLAVEAIMRGLAESLGEDVEKFALAGLLHDIDYDITVDDLEKHSLLGAQILEENGLPADVVYAVKVHNERHGLKRLSLLDRALYAADPVSGFITAAALVRPDKKLAEVQLKSLKKRFKEKAFARGASREQMASCSELGLELDEFLSIALESCKKIAPQLGL</sequence>
<dbReference type="NCBIfam" id="TIGR00277">
    <property type="entry name" value="HDIG"/>
    <property type="match status" value="1"/>
</dbReference>
<evidence type="ECO:0000259" key="1">
    <source>
        <dbReference type="SMART" id="SM00471"/>
    </source>
</evidence>
<organism evidence="2 3">
    <name type="scientific">Syntrophomonas wolfei</name>
    <dbReference type="NCBI Taxonomy" id="863"/>
    <lineage>
        <taxon>Bacteria</taxon>
        <taxon>Bacillati</taxon>
        <taxon>Bacillota</taxon>
        <taxon>Clostridia</taxon>
        <taxon>Eubacteriales</taxon>
        <taxon>Syntrophomonadaceae</taxon>
        <taxon>Syntrophomonas</taxon>
    </lineage>
</organism>
<name>A0A354YTI9_9FIRM</name>
<dbReference type="PANTHER" id="PTHR38659">
    <property type="entry name" value="METAL-DEPENDENT PHOSPHOHYDROLASE"/>
    <property type="match status" value="1"/>
</dbReference>